<protein>
    <submittedName>
        <fullName evidence="1">Uncharacterized protein</fullName>
    </submittedName>
</protein>
<sequence length="19" mass="2390">MWKEFDLVVFLLSKLSTFW</sequence>
<keyword evidence="2" id="KW-1185">Reference proteome</keyword>
<evidence type="ECO:0000313" key="1">
    <source>
        <dbReference type="EMBL" id="KAL3834058.1"/>
    </source>
</evidence>
<dbReference type="AlphaFoldDB" id="A0ABD3TCF2"/>
<name>A0ABD3TCF2_9LAMI</name>
<proteinExistence type="predicted"/>
<dbReference type="EMBL" id="JBJXBP010000004">
    <property type="protein sequence ID" value="KAL3834058.1"/>
    <property type="molecule type" value="Genomic_DNA"/>
</dbReference>
<reference evidence="1 2" key="1">
    <citation type="submission" date="2024-12" db="EMBL/GenBank/DDBJ databases">
        <title>The unique morphological basis and parallel evolutionary history of personate flowers in Penstemon.</title>
        <authorList>
            <person name="Depatie T.H."/>
            <person name="Wessinger C.A."/>
        </authorList>
    </citation>
    <scope>NUCLEOTIDE SEQUENCE [LARGE SCALE GENOMIC DNA]</scope>
    <source>
        <strain evidence="1">WTNN_2</strain>
        <tissue evidence="1">Leaf</tissue>
    </source>
</reference>
<gene>
    <name evidence="1" type="ORF">ACJIZ3_008794</name>
</gene>
<dbReference type="Proteomes" id="UP001634393">
    <property type="component" value="Unassembled WGS sequence"/>
</dbReference>
<comment type="caution">
    <text evidence="1">The sequence shown here is derived from an EMBL/GenBank/DDBJ whole genome shotgun (WGS) entry which is preliminary data.</text>
</comment>
<accession>A0ABD3TCF2</accession>
<evidence type="ECO:0000313" key="2">
    <source>
        <dbReference type="Proteomes" id="UP001634393"/>
    </source>
</evidence>
<organism evidence="1 2">
    <name type="scientific">Penstemon smallii</name>
    <dbReference type="NCBI Taxonomy" id="265156"/>
    <lineage>
        <taxon>Eukaryota</taxon>
        <taxon>Viridiplantae</taxon>
        <taxon>Streptophyta</taxon>
        <taxon>Embryophyta</taxon>
        <taxon>Tracheophyta</taxon>
        <taxon>Spermatophyta</taxon>
        <taxon>Magnoliopsida</taxon>
        <taxon>eudicotyledons</taxon>
        <taxon>Gunneridae</taxon>
        <taxon>Pentapetalae</taxon>
        <taxon>asterids</taxon>
        <taxon>lamiids</taxon>
        <taxon>Lamiales</taxon>
        <taxon>Plantaginaceae</taxon>
        <taxon>Cheloneae</taxon>
        <taxon>Penstemon</taxon>
    </lineage>
</organism>